<keyword evidence="12" id="KW-0945">Host-virus interaction</keyword>
<dbReference type="GO" id="GO:0042025">
    <property type="term" value="C:host cell nucleus"/>
    <property type="evidence" value="ECO:0007669"/>
    <property type="project" value="UniProtKB-SubCell"/>
</dbReference>
<evidence type="ECO:0000256" key="4">
    <source>
        <dbReference type="ARBA" id="ARBA00004291"/>
    </source>
</evidence>
<feature type="region of interest" description="Disordered" evidence="41">
    <location>
        <begin position="3170"/>
        <end position="3230"/>
    </location>
</feature>
<reference evidence="46" key="1">
    <citation type="journal article" date="2023" name="bioRxiv">
        <title>Two novel flavi-like viruses shed light on the plant infecting koshoviruses.</title>
        <authorList>
            <person name="Debat H."/>
            <person name="Bejerman N."/>
        </authorList>
    </citation>
    <scope>NUCLEOTIDE SEQUENCE</scope>
</reference>
<keyword evidence="15" id="KW-0507">mRNA processing</keyword>
<dbReference type="GO" id="GO:0055036">
    <property type="term" value="C:virion membrane"/>
    <property type="evidence" value="ECO:0007669"/>
    <property type="project" value="UniProtKB-SubCell"/>
</dbReference>
<dbReference type="GO" id="GO:0032259">
    <property type="term" value="P:methylation"/>
    <property type="evidence" value="ECO:0007669"/>
    <property type="project" value="InterPro"/>
</dbReference>
<dbReference type="GO" id="GO:0006508">
    <property type="term" value="P:proteolysis"/>
    <property type="evidence" value="ECO:0007669"/>
    <property type="project" value="UniProtKB-KW"/>
</dbReference>
<evidence type="ECO:0000259" key="44">
    <source>
        <dbReference type="PROSITE" id="PS51192"/>
    </source>
</evidence>
<evidence type="ECO:0000256" key="10">
    <source>
        <dbReference type="ARBA" id="ARBA00022561"/>
    </source>
</evidence>
<dbReference type="SMART" id="SM00490">
    <property type="entry name" value="HELICc"/>
    <property type="match status" value="1"/>
</dbReference>
<evidence type="ECO:0000256" key="18">
    <source>
        <dbReference type="ARBA" id="ARBA00022692"/>
    </source>
</evidence>
<evidence type="ECO:0000256" key="14">
    <source>
        <dbReference type="ARBA" id="ARBA00022632"/>
    </source>
</evidence>
<keyword evidence="20" id="KW-0479">Metal-binding</keyword>
<evidence type="ECO:0000256" key="33">
    <source>
        <dbReference type="ARBA" id="ARBA00023136"/>
    </source>
</evidence>
<dbReference type="SUPFAM" id="SSF50494">
    <property type="entry name" value="Trypsin-like serine proteases"/>
    <property type="match status" value="1"/>
</dbReference>
<dbReference type="InterPro" id="IPR002877">
    <property type="entry name" value="RNA_MeTrfase_FtsJ_dom"/>
</dbReference>
<evidence type="ECO:0000256" key="22">
    <source>
        <dbReference type="ARBA" id="ARBA00022801"/>
    </source>
</evidence>
<evidence type="ECO:0000256" key="21">
    <source>
        <dbReference type="ARBA" id="ARBA00022741"/>
    </source>
</evidence>
<evidence type="ECO:0000256" key="7">
    <source>
        <dbReference type="ARBA" id="ARBA00022506"/>
    </source>
</evidence>
<keyword evidence="38" id="KW-1160">Virus entry into host cell</keyword>
<evidence type="ECO:0000256" key="35">
    <source>
        <dbReference type="ARBA" id="ARBA00023180"/>
    </source>
</evidence>
<feature type="region of interest" description="Disordered" evidence="41">
    <location>
        <begin position="1769"/>
        <end position="1798"/>
    </location>
</feature>
<dbReference type="InterPro" id="IPR037151">
    <property type="entry name" value="AlkB-like_sf"/>
</dbReference>
<keyword evidence="22" id="KW-0378">Hydrolase</keyword>
<keyword evidence="26" id="KW-0067">ATP-binding</keyword>
<keyword evidence="10" id="KW-0167">Capsid protein</keyword>
<evidence type="ECO:0000256" key="32">
    <source>
        <dbReference type="ARBA" id="ARBA00023042"/>
    </source>
</evidence>
<evidence type="ECO:0000256" key="24">
    <source>
        <dbReference type="ARBA" id="ARBA00022806"/>
    </source>
</evidence>
<evidence type="ECO:0000256" key="40">
    <source>
        <dbReference type="ARBA" id="ARBA00047984"/>
    </source>
</evidence>
<keyword evidence="7" id="KW-1168">Fusion of virus membrane with host membrane</keyword>
<dbReference type="GO" id="GO:0006370">
    <property type="term" value="P:7-methylguanosine mRNA capping"/>
    <property type="evidence" value="ECO:0007669"/>
    <property type="project" value="UniProtKB-KW"/>
</dbReference>
<name>A0A9N6YK78_9FLAV</name>
<evidence type="ECO:0000256" key="20">
    <source>
        <dbReference type="ARBA" id="ARBA00022723"/>
    </source>
</evidence>
<evidence type="ECO:0000256" key="9">
    <source>
        <dbReference type="ARBA" id="ARBA00022553"/>
    </source>
</evidence>
<dbReference type="InterPro" id="IPR005123">
    <property type="entry name" value="Oxoglu/Fe-dep_dioxygenase_dom"/>
</dbReference>
<dbReference type="GO" id="GO:0008168">
    <property type="term" value="F:methyltransferase activity"/>
    <property type="evidence" value="ECO:0007669"/>
    <property type="project" value="InterPro"/>
</dbReference>
<protein>
    <recommendedName>
        <fullName evidence="5">Genome polyprotein</fullName>
    </recommendedName>
</protein>
<dbReference type="PANTHER" id="PTHR18934">
    <property type="entry name" value="ATP-DEPENDENT RNA HELICASE"/>
    <property type="match status" value="1"/>
</dbReference>
<keyword evidence="24" id="KW-0347">Helicase</keyword>
<keyword evidence="30" id="KW-0693">Viral RNA replication</keyword>
<dbReference type="InterPro" id="IPR029063">
    <property type="entry name" value="SAM-dependent_MTases_sf"/>
</dbReference>
<keyword evidence="35" id="KW-0325">Glycoprotein</keyword>
<dbReference type="InterPro" id="IPR014001">
    <property type="entry name" value="Helicase_ATP-bd"/>
</dbReference>
<feature type="compositionally biased region" description="Basic and acidic residues" evidence="41">
    <location>
        <begin position="3132"/>
        <end position="3143"/>
    </location>
</feature>
<evidence type="ECO:0000256" key="2">
    <source>
        <dbReference type="ARBA" id="ARBA00004153"/>
    </source>
</evidence>
<dbReference type="GO" id="GO:0044167">
    <property type="term" value="C:host cell endoplasmic reticulum membrane"/>
    <property type="evidence" value="ECO:0007669"/>
    <property type="project" value="UniProtKB-SubCell"/>
</dbReference>
<feature type="compositionally biased region" description="Low complexity" evidence="41">
    <location>
        <begin position="1775"/>
        <end position="1790"/>
    </location>
</feature>
<keyword evidence="29" id="KW-0694">RNA-binding</keyword>
<comment type="catalytic activity">
    <reaction evidence="39">
        <text>a ribonucleoside 5'-triphosphate + H2O = a ribonucleoside 5'-diphosphate + phosphate + H(+)</text>
        <dbReference type="Rhea" id="RHEA:23680"/>
        <dbReference type="ChEBI" id="CHEBI:15377"/>
        <dbReference type="ChEBI" id="CHEBI:15378"/>
        <dbReference type="ChEBI" id="CHEBI:43474"/>
        <dbReference type="ChEBI" id="CHEBI:57930"/>
        <dbReference type="ChEBI" id="CHEBI:61557"/>
        <dbReference type="EC" id="3.6.1.15"/>
    </reaction>
</comment>
<keyword evidence="25" id="KW-0720">Serine protease</keyword>
<feature type="compositionally biased region" description="Low complexity" evidence="41">
    <location>
        <begin position="3117"/>
        <end position="3128"/>
    </location>
</feature>
<evidence type="ECO:0000259" key="45">
    <source>
        <dbReference type="PROSITE" id="PS51471"/>
    </source>
</evidence>
<evidence type="ECO:0000256" key="13">
    <source>
        <dbReference type="ARBA" id="ARBA00022595"/>
    </source>
</evidence>
<dbReference type="GO" id="GO:0003723">
    <property type="term" value="F:RNA binding"/>
    <property type="evidence" value="ECO:0007669"/>
    <property type="project" value="UniProtKB-KW"/>
</dbReference>
<dbReference type="InterPro" id="IPR001650">
    <property type="entry name" value="Helicase_C-like"/>
</dbReference>
<dbReference type="GO" id="GO:0039654">
    <property type="term" value="P:fusion of virus membrane with host endosome membrane"/>
    <property type="evidence" value="ECO:0007669"/>
    <property type="project" value="UniProtKB-KW"/>
</dbReference>
<evidence type="ECO:0000256" key="37">
    <source>
        <dbReference type="ARBA" id="ARBA00023280"/>
    </source>
</evidence>
<feature type="transmembrane region" description="Helical" evidence="42">
    <location>
        <begin position="2807"/>
        <end position="2827"/>
    </location>
</feature>
<evidence type="ECO:0000256" key="27">
    <source>
        <dbReference type="ARBA" id="ARBA00022844"/>
    </source>
</evidence>
<dbReference type="Pfam" id="PF00271">
    <property type="entry name" value="Helicase_C"/>
    <property type="match status" value="1"/>
</dbReference>
<dbReference type="GO" id="GO:0017111">
    <property type="term" value="F:ribonucleoside triphosphate phosphatase activity"/>
    <property type="evidence" value="ECO:0007669"/>
    <property type="project" value="UniProtKB-EC"/>
</dbReference>
<dbReference type="Gene3D" id="3.40.50.300">
    <property type="entry name" value="P-loop containing nucleotide triphosphate hydrolases"/>
    <property type="match status" value="2"/>
</dbReference>
<dbReference type="PROSITE" id="PS51192">
    <property type="entry name" value="HELICASE_ATP_BIND_1"/>
    <property type="match status" value="1"/>
</dbReference>
<keyword evidence="16" id="KW-0645">Protease</keyword>
<evidence type="ECO:0000256" key="36">
    <source>
        <dbReference type="ARBA" id="ARBA00023184"/>
    </source>
</evidence>
<keyword evidence="32" id="KW-0506">mRNA capping</keyword>
<evidence type="ECO:0000256" key="31">
    <source>
        <dbReference type="ARBA" id="ARBA00022989"/>
    </source>
</evidence>
<dbReference type="GO" id="GO:0019028">
    <property type="term" value="C:viral capsid"/>
    <property type="evidence" value="ECO:0007669"/>
    <property type="project" value="UniProtKB-KW"/>
</dbReference>
<feature type="domain" description="Helicase ATP-binding" evidence="44">
    <location>
        <begin position="4198"/>
        <end position="4356"/>
    </location>
</feature>
<keyword evidence="19" id="KW-0548">Nucleotidyltransferase</keyword>
<feature type="region of interest" description="Disordered" evidence="41">
    <location>
        <begin position="2151"/>
        <end position="2173"/>
    </location>
</feature>
<keyword evidence="21" id="KW-0547">Nucleotide-binding</keyword>
<evidence type="ECO:0000256" key="30">
    <source>
        <dbReference type="ARBA" id="ARBA00022953"/>
    </source>
</evidence>
<evidence type="ECO:0000256" key="29">
    <source>
        <dbReference type="ARBA" id="ARBA00022884"/>
    </source>
</evidence>
<feature type="domain" description="Fe2OG dioxygenase" evidence="45">
    <location>
        <begin position="785"/>
        <end position="875"/>
    </location>
</feature>
<evidence type="ECO:0000256" key="8">
    <source>
        <dbReference type="ARBA" id="ARBA00022510"/>
    </source>
</evidence>
<keyword evidence="6" id="KW-0696">RNA-directed RNA polymerase</keyword>
<feature type="transmembrane region" description="Helical" evidence="42">
    <location>
        <begin position="5142"/>
        <end position="5164"/>
    </location>
</feature>
<dbReference type="GO" id="GO:0046718">
    <property type="term" value="P:symbiont entry into host cell"/>
    <property type="evidence" value="ECO:0007669"/>
    <property type="project" value="UniProtKB-KW"/>
</dbReference>
<keyword evidence="9" id="KW-0597">Phosphoprotein</keyword>
<keyword evidence="31 42" id="KW-1133">Transmembrane helix</keyword>
<dbReference type="Pfam" id="PF00270">
    <property type="entry name" value="DEAD"/>
    <property type="match status" value="1"/>
</dbReference>
<evidence type="ECO:0000256" key="41">
    <source>
        <dbReference type="SAM" id="MobiDB-lite"/>
    </source>
</evidence>
<keyword evidence="11" id="KW-1048">Host nucleus</keyword>
<comment type="subcellular location">
    <subcellularLocation>
        <location evidence="2">Host endoplasmic reticulum membrane</location>
        <topology evidence="2">Multi-pass membrane protein</topology>
    </subcellularLocation>
    <subcellularLocation>
        <location evidence="4">Host endoplasmic reticulum membrane</location>
        <topology evidence="4">Peripheral membrane protein</topology>
    </subcellularLocation>
    <subcellularLocation>
        <location evidence="1">Host nucleus</location>
    </subcellularLocation>
    <subcellularLocation>
        <location evidence="3">Virion membrane</location>
    </subcellularLocation>
</comment>
<feature type="transmembrane region" description="Helical" evidence="42">
    <location>
        <begin position="4905"/>
        <end position="4925"/>
    </location>
</feature>
<dbReference type="InterPro" id="IPR043502">
    <property type="entry name" value="DNA/RNA_pol_sf"/>
</dbReference>
<comment type="catalytic activity">
    <reaction evidence="40">
        <text>ATP + H2O = ADP + phosphate + H(+)</text>
        <dbReference type="Rhea" id="RHEA:13065"/>
        <dbReference type="ChEBI" id="CHEBI:15377"/>
        <dbReference type="ChEBI" id="CHEBI:15378"/>
        <dbReference type="ChEBI" id="CHEBI:30616"/>
        <dbReference type="ChEBI" id="CHEBI:43474"/>
        <dbReference type="ChEBI" id="CHEBI:456216"/>
        <dbReference type="EC" id="3.6.4.13"/>
    </reaction>
</comment>
<keyword evidence="18 42" id="KW-0812">Transmembrane</keyword>
<dbReference type="SUPFAM" id="SSF52540">
    <property type="entry name" value="P-loop containing nucleoside triphosphate hydrolases"/>
    <property type="match status" value="1"/>
</dbReference>
<dbReference type="GO" id="GO:0003724">
    <property type="term" value="F:RNA helicase activity"/>
    <property type="evidence" value="ECO:0007669"/>
    <property type="project" value="UniProtKB-EC"/>
</dbReference>
<feature type="transmembrane region" description="Helical" evidence="42">
    <location>
        <begin position="2654"/>
        <end position="2674"/>
    </location>
</feature>
<dbReference type="GO" id="GO:0039694">
    <property type="term" value="P:viral RNA genome replication"/>
    <property type="evidence" value="ECO:0007669"/>
    <property type="project" value="InterPro"/>
</dbReference>
<feature type="region of interest" description="Disordered" evidence="41">
    <location>
        <begin position="3117"/>
        <end position="3156"/>
    </location>
</feature>
<feature type="region of interest" description="Disordered" evidence="41">
    <location>
        <begin position="3651"/>
        <end position="3676"/>
    </location>
</feature>
<keyword evidence="33 42" id="KW-0472">Membrane</keyword>
<evidence type="ECO:0000256" key="19">
    <source>
        <dbReference type="ARBA" id="ARBA00022695"/>
    </source>
</evidence>
<evidence type="ECO:0000256" key="38">
    <source>
        <dbReference type="ARBA" id="ARBA00023296"/>
    </source>
</evidence>
<dbReference type="SUPFAM" id="SSF51197">
    <property type="entry name" value="Clavaminate synthase-like"/>
    <property type="match status" value="1"/>
</dbReference>
<evidence type="ECO:0000256" key="1">
    <source>
        <dbReference type="ARBA" id="ARBA00004147"/>
    </source>
</evidence>
<dbReference type="Gene3D" id="3.40.50.150">
    <property type="entry name" value="Vaccinia Virus protein VP39"/>
    <property type="match status" value="1"/>
</dbReference>
<evidence type="ECO:0000313" key="46">
    <source>
        <dbReference type="EMBL" id="DBA07051.1"/>
    </source>
</evidence>
<keyword evidence="27" id="KW-0946">Virion</keyword>
<feature type="transmembrane region" description="Helical" evidence="42">
    <location>
        <begin position="2848"/>
        <end position="2877"/>
    </location>
</feature>
<dbReference type="GO" id="GO:0046872">
    <property type="term" value="F:metal ion binding"/>
    <property type="evidence" value="ECO:0007669"/>
    <property type="project" value="UniProtKB-KW"/>
</dbReference>
<keyword evidence="13" id="KW-1162">Viral penetration into host cytoplasm</keyword>
<dbReference type="SUPFAM" id="SSF56672">
    <property type="entry name" value="DNA/RNA polymerases"/>
    <property type="match status" value="1"/>
</dbReference>
<evidence type="ECO:0000256" key="6">
    <source>
        <dbReference type="ARBA" id="ARBA00022484"/>
    </source>
</evidence>
<keyword evidence="23" id="KW-1161">Viral attachment to host cell</keyword>
<keyword evidence="37" id="KW-0899">Viral immunoevasion</keyword>
<dbReference type="Pfam" id="PF05578">
    <property type="entry name" value="Peptidase_S31"/>
    <property type="match status" value="1"/>
</dbReference>
<dbReference type="InterPro" id="IPR027417">
    <property type="entry name" value="P-loop_NTPase"/>
</dbReference>
<dbReference type="InterPro" id="IPR007094">
    <property type="entry name" value="RNA-dir_pol_PSvirus"/>
</dbReference>
<dbReference type="GO" id="GO:0004252">
    <property type="term" value="F:serine-type endopeptidase activity"/>
    <property type="evidence" value="ECO:0007669"/>
    <property type="project" value="InterPro"/>
</dbReference>
<keyword evidence="17" id="KW-0808">Transferase</keyword>
<evidence type="ECO:0000256" key="3">
    <source>
        <dbReference type="ARBA" id="ARBA00004182"/>
    </source>
</evidence>
<evidence type="ECO:0000256" key="34">
    <source>
        <dbReference type="ARBA" id="ARBA00023157"/>
    </source>
</evidence>
<evidence type="ECO:0000256" key="28">
    <source>
        <dbReference type="ARBA" id="ARBA00022870"/>
    </source>
</evidence>
<dbReference type="Gene3D" id="2.60.120.590">
    <property type="entry name" value="Alpha-ketoglutarate-dependent dioxygenase AlkB-like"/>
    <property type="match status" value="1"/>
</dbReference>
<organism evidence="46">
    <name type="scientific">Sonchus virus 1</name>
    <dbReference type="NCBI Taxonomy" id="3014457"/>
    <lineage>
        <taxon>Viruses</taxon>
        <taxon>Riboviria</taxon>
        <taxon>Orthornavirae</taxon>
        <taxon>Kitrinoviricota</taxon>
        <taxon>Flasuviricetes</taxon>
        <taxon>Amarillovirales</taxon>
        <taxon>Flaviviridae</taxon>
    </lineage>
</organism>
<dbReference type="GO" id="GO:0003968">
    <property type="term" value="F:RNA-directed RNA polymerase activity"/>
    <property type="evidence" value="ECO:0007669"/>
    <property type="project" value="UniProtKB-KW"/>
</dbReference>
<keyword evidence="28" id="KW-1043">Host membrane</keyword>
<dbReference type="PROSITE" id="PS50507">
    <property type="entry name" value="RDRP_SSRNA_POS"/>
    <property type="match status" value="1"/>
</dbReference>
<feature type="transmembrane region" description="Helical" evidence="42">
    <location>
        <begin position="4930"/>
        <end position="4948"/>
    </location>
</feature>
<dbReference type="PANTHER" id="PTHR18934:SF145">
    <property type="entry name" value="ATP-DEPENDENT RNA HELICASE DHX57-RELATED"/>
    <property type="match status" value="1"/>
</dbReference>
<dbReference type="Pfam" id="PF01728">
    <property type="entry name" value="FtsJ"/>
    <property type="match status" value="1"/>
</dbReference>
<evidence type="ECO:0000256" key="15">
    <source>
        <dbReference type="ARBA" id="ARBA00022664"/>
    </source>
</evidence>
<dbReference type="GO" id="GO:0052170">
    <property type="term" value="P:symbiont-mediated suppression of host innate immune response"/>
    <property type="evidence" value="ECO:0007669"/>
    <property type="project" value="UniProtKB-KW"/>
</dbReference>
<dbReference type="InterPro" id="IPR009003">
    <property type="entry name" value="Peptidase_S1_PA"/>
</dbReference>
<feature type="transmembrane region" description="Helical" evidence="42">
    <location>
        <begin position="2681"/>
        <end position="2700"/>
    </location>
</feature>
<evidence type="ECO:0000256" key="5">
    <source>
        <dbReference type="ARBA" id="ARBA00020107"/>
    </source>
</evidence>
<feature type="compositionally biased region" description="Acidic residues" evidence="41">
    <location>
        <begin position="3651"/>
        <end position="3674"/>
    </location>
</feature>
<dbReference type="EMBL" id="BK062903">
    <property type="protein sequence ID" value="DBA07051.1"/>
    <property type="molecule type" value="Genomic_RNA"/>
</dbReference>
<feature type="domain" description="RdRp catalytic" evidence="43">
    <location>
        <begin position="7162"/>
        <end position="7309"/>
    </location>
</feature>
<feature type="transmembrane region" description="Helical" evidence="42">
    <location>
        <begin position="4968"/>
        <end position="4987"/>
    </location>
</feature>
<dbReference type="GO" id="GO:0005524">
    <property type="term" value="F:ATP binding"/>
    <property type="evidence" value="ECO:0007669"/>
    <property type="project" value="UniProtKB-KW"/>
</dbReference>
<evidence type="ECO:0000256" key="26">
    <source>
        <dbReference type="ARBA" id="ARBA00022840"/>
    </source>
</evidence>
<evidence type="ECO:0000256" key="39">
    <source>
        <dbReference type="ARBA" id="ARBA00047631"/>
    </source>
</evidence>
<evidence type="ECO:0000256" key="11">
    <source>
        <dbReference type="ARBA" id="ARBA00022562"/>
    </source>
</evidence>
<keyword evidence="14" id="KW-1090">Inhibition of host innate immune response by virus</keyword>
<proteinExistence type="predicted"/>
<keyword evidence="8" id="KW-1170">Fusion of virus membrane with host endosomal membrane</keyword>
<sequence>MPVRSVGPGAKRNSACPPGFVPMNQVDPVLLDLIKATPEFASNRKGGFVRKWLVSWAEKKEVVASKNGSRPLTIEDIAYYINHPLLDAALALCGITECTTFECDTGCPHDLWTETERPQQLGWYLGKYTYKNGCAAFAELDQYDQGYGRLFDRFGEDVIHTAFEGVAIAQVKWHAARFDFVKSAVKSGSSYADATDRYDFDHPFPYVTAPTRHSKVAKAPAADAVALILENIPDAVSNAVETTAAPETIVPVVEETPKAVSAAVAEATAVPKVAAPAPIKALFASAGFTALPTLSGVGPVLPAINDDDKVGLGGTGVEASSPPAIEHKPMTFVKAVAEVVAEQTEVTLPEAETALDDSAERDYVVNLFDEFGVDKEKYKGHLELWIEDLVEERGDKEQLKCTKKYFRSDIKHFSKVIKEKCKKNSHACIPPPKHLTKTKGSLVIPHKPTFGPYSNDVGYAHKFMKNADSNFDSLEADTKNKSWLNIHTQEDSDKSGFGYAYNKPTNDSVPTGGRFPLIAFVSGGVVNPTMSNETGYEPINKPKSKSSPYSGLNSRMYVKAGEPAPLVGMDFLVADPDEVIATKEPFSSFEGAIPAEAAESAAPKSTADVVMSEPDVIVEIKAAELPILPAVATDIISVAEEPFIAVTRKSTKTAPVKVKAVPAKAKVTIPRPSNVRPTEINPRVVKPKVEKVELARVKAQQIKAKKSASASRSYESGDLVVTGNFELPFALPPMKTVLIKDRKAAFYSTDPNLAYYHDKVNYITNSNIPLLDDCIAKVNARFKTEFNSVLVQKYCPDAAIPFHRDNEDCYDNDPILTYNVSGDAVFSISNKKPFIQREFKLSPGDFVLMTAAGSKLRHSVRTLNERISLTFRVQRRQLSDFKTRSKSFNFFPTDIKPTTSEDVTKQVVVPIKASAVASEKEVEVSTSSPPAIVASEDVNDLCTFKKTGFCFLRDCESCKAEAPTGDLTCPPTPHNTPVSNDEVKLCTFASAGFCFISGCDECSDDSPSESPSSKSPTCSLQNGGIICDCSECVPEKGSSGSANSEPLFWGSIPTVGEVEETIIVDPTSVEVLPPAEVEVICEDPTDAPATPQGYESDPQMIPLNSGAPVGGATDSSKDTNSKVEARVITTKATIAKVEPTVQTKAPLKPKPKPTKPKRAARPFVVVKDRAKFLGNQRAIPVGNGWYIVIHKSLYYSVRDKLPEKRRQGMPSHPDSFYKALLDIAEGTKTERLRSKKEKQNAWIFSTSNTKKCLESQKHWNYSARAAGLAGLYDKFREHMKSEEVSKLKPTVKRAAPREVKPKDDLPHFSLYKKEITKKSLDQLIGHVDVLHDNNNLTDNQRKRLVGLVKQRIFLKKFFSKDKLIETKKLTVDVNDKKMLEKRMPQYGWESLSLSEISGNSMKDLKAKGKLNQKRLCASCSKTIFIKEASTADGTFIYGKCSSYKCGQYCRPEKMKPCPKCDEPLDARYRECIRCFQINRSVQKPVAFKTKPVEAIRAHSTELSELDLDILADITVPFAGSFCGVHWRKGNNSNITENVRTIHTDEGWAPKPDWQVHLPDIHAKYPFAPLDPIDPIMVPVGKRHIKPFSINGTGWFRKEVCGWLYSYQYYTFYSADNLVSGTPIFQNSKMVSTITYSCGAGNYVIMTDKPINSTKYEVGSYNGMEESDSFGMCSSYSQGSEFDTPSDVYMNSSLVMAKGIVYLLRWDFNNRLVTRLIINQANSVEADHPHCLTPRQGPKKRVAPLWKTLMILFATTVAAVPGGKLPLPLSRIAPASTPTTSTSTTTSRTTPKSGEGPVSSEATIASDLLLSAGGKFYPLLASKAPDTDVVTWDPKLGTKCAATLGDLRSLISKIGAFDDKISTQFRADFTLGTLPKPDDFLVSIVNDMVKSMNSARGKIGNNAYTEAPGGIPARLSTLKEVRDDLRQWNSACKTLNILSSTFGYSFDEPCLSNGDAISDLEAKAENYIKFLTEALAISHEDEEQLDMALNVYMNAVVAFKDLVLANSEDIPIPLFVVVRGNLASIPMYDVDLIRTKYPDLKSGIAFLQSSAKELDIMHQVLLSYLGDDQKQFAVPEAASRLFSLLTASPSQVHLKDGKKAYLAKPRRGNSVVECYNSGPEGVCTLPRGSIIGSDSNNPEIEKAVKTFRPTVSVISNEEPTQQTPAADNGTTDADQPPIVYTTNVMGIIKAGIVVIIGIAAYETEGAAAAVAMLILGFLLTVNACNPDLVMIQGSRNGPNDQWHTWGSIGVGQCVKFGDSVVMIDGIKVEQNIEKLFSTANNYRAFAKSKYGCPFGDERSICNDKLGCDADNQMERSFCTSAYNGAFTKTDCMFPGTLWSNVAVCMAATGEIVTVYKLTGDIRVTVDYSIFRNGEKTNGTFVQGTQYMSGAEFSVMEIERKSPFDFDHVAFQPGHTNEQPRFIEINKGVDVSGWCKIAIIKGRYNFEDPNCLDIRVTQHGSDVDVILPGMGVTRAISRGDARVIASGVVGMNSNRTAVFRIVKWFNGHLLFTAKPVITITPRCVLDARPEVKVTPLNKVYKHNQLEVLTTESNCKISLTAKQCYIHGTEVINVTTQRAVTILICPYATSDTLTVEGEHVHEFTLTGLNVEYNYVFHSMEDRVIRTVTNSSIISAIASVLDNIPNPILTVFSNVKKFLYISTVVVCGLIGVVVGVNIMTRWRSYGAIFIIAVVASSGVLLTAAESLPLGDSCLRNISHLPSKGVLACDIVGASHTFAKISNTLKMSIHDLLSLYCRDGAILGYNATEFATMLLSDCAPVTSGAHPGARPILSIGFLSFIGANVSGHFQTALYVVCGFIFVQYLYECVLIIRSFQRIVASLFDILRSDFERVAFVSDVCSSALLIASLWQFVGWSAIFIVYTAQRPLIFEVARACAFNGTKISNSFGHWWWSALIASKWPKKRTVREHQIVRGRYTTISCPPEIASTTTLYGVEQHSVIKVDAGKLVKLCSGKQDFRNCVFYDSGRRAFYYHKLEGTICAPAHALTGDLSSWGFNGDLAYYPAENSFITSRFVSTDDIEDELIRVVGGGLNEVTIARLVVARNTVFRVERQWTFGDSGLTVFVKQQGYKLWMHSGSPHTNKSISLSTSSDYMPIEVEYHSGASSSSGAISSAEAPIKTRQEVRMEQRNRRRQVVSPATVSDKLKEKVADLAGKLKDKVTGSEAQDTPAPARGRSQTRRETPRNRAGSVATSKTKGEGAIRRAQSTSPTRKSRPRVYHVSVDTLISSKAKVGEATIKGQTVVRHHGVATSKLARDYEKIDTPVITRRPVNRRPQRDLAASRVSRAVRLEKEVKHNLIPKEVLACLQKVVPDFKMQYWTNSAFSKEELDAKARKGETILQATTENFLRHSIGHYDTVTQRNLFDAVAKYAETTAVGSSTGRIADKDYGKLAAICDNIQFQKAGKASEAMAKATGKEVHVVQHEVVTPSGSFSYKTVSAKAKPKKMASSTVTASSILDSVGDMSGAFSLEDDEGNVICRGISIEGVICLPAHAVVVDEGNWYQANDLLVEHPDAFDFFTTQAEALYFNKVEDLSPQEGLETIGLRADGLYLTDREFRKGDSGLVFVTPQGKHVMFGGTQEDEDVKTFDVLSLPEDPCEVTGDGKLFYYLIESFPWSRADSVPSEIIADHQTQYKLGTIDEEDEEDDSDSIQEIDEPEESTSDIEVLIEPPTVQSSYLTEDELIQNQSRSDLSADEWAVFDEEMGQQYKDRKEMAMEQLAPMYSDSVNREAINDLQEFYEHVVIPKLQKYKGKLPLDTPNVFWTILSLFDPNLFDIVKIRTYAKTNNLGTLVSFVDGVSGSREYCSVAHKGETCKKYRSFYDFPGGKSCLQASILQHNYIPFLCEKEDVTKSILLWILSVEFTPNVSPTGVHWSTETYDPILKNILSVVSTSTFCELLSWHIERSVVLPQAHLDFGGKLKMTPSAVSWAQNFLTHSTAAHSDIYNCFFPSAKKDKDTRIVIDRQGSWVRNESVIRLAKFSGSTSGWGFIYRGVFYSCYHVTRGRDVEITVFTNDEGTAIRLVTEPPTITSSCLFKSTEVRTTYRGDICVYSTPGMNTTWDRPVVGEIYLLINPELHKFATLLCTGSAAGAAELSETTQMVDHFAFVSITKENLIEAVPFTDYTKGWSGLPILSNKGACVGIFGFLRTLSTATPEGIVDRPESARPTVHTSQHDITSQAGEVLAQSRAATACSKWLRVSAPTGAGKSTRLVRAMGEELLKKLKKRSVDIRVCVPTVFTVNNLFDGMCMLVSQDKSAEGRVNILRHHGQLKKEDKTSLLTSDRAATACINITYCTYGSYVKSCLRSQKPDLLVLDEIHTRIPDVLAVETILKYHNRWAQVITMTATSWPASPTNDIFIDFSIGTSKRHPIEEKIIKKWEEIPSGEEIQYYRILGVDGKDYALPRDHCAADCKTLVFMATINQCKRAMEKLAQDNTGVGTMILTSKNKNERVPEGRVIIFCTEVAESGVTIPNCDNVVDFRRCMRPCTDLGFSEEGGGGLQYSYTMIPMEINVCSATQRKGRTGRTNAGNYWTCDSNPLRAMHDRPPDSVFEIALTMLKNEEIVRFSTTKDEWDDAVMEFVRYLRPTHLAQFRNFHPILNDGRVSTMLSDEETIKIFEMKLEVLQSVNVIDPIAWYLIPNYPRSWVEDGNDVAIAGNNVALTEMSKRIRDHLNTFAMPDTEWRQSMKDRSLQFNISLVDKMEDPRWVDEDETVRRKFRSESVTGVKLHSLGSLWWGGSEALLAIGATGFIFSQFYEVMYGTKKPVGLYQLHCGKIDAFSQCYEYLNRAKLTTRNCSDLEYWVECLTGAVETSIRTVTHTLPTTNPLRKWFDKNFPKVKTHSGLNDIWLRCLDHLERAWSEFSKCLPTDRAELMHSWIGSGSISLYGTFYDQWVAELSPFGAFLFAIAIGGLATTVVCTGQFVGACLIGGMGYLVAHWWNKPATPNKYLALQKEYGPKNRLIQFATGTILGNLITNFFVPMVSEHQDKVYERMMLTMGGVSAQKAAVTTSANSINFKTIFTPSASSNVYNMYIQLGQVWSGKTDIYSAEGLSALLTSYGGFTSIFSLDFGSLLTLATVAGVDWLCNQADKNIEQTWFRQYGCLKPGGKLEDAFFTGSELEKADRMSTIRRVQSILHCIVASGLNPINVLPALMITLAKKVYEGECKISTSDLIDSYMRAVTTHPFVLLINIAWSVWSKLKEASDSSVGVKLNSEAGTIAWLMGIKDRISDSIRKACEDLWQFCKDNSRTLRIARRVFCGGVKLLYNFAGWLGSMFVSKMSNVVSNITDSIAKSIVRQIVPTFWLKYVAKTRAPLKATEEDVPSDLTRFFHLYGMGSLLVHCQALLTNRHYSDATCEWQITSIRDLKLWRTLQRVVMRSNLSEVSQVLSSLRVHSTDTTGWYITDRPIEIQKYLVSCLAAQVSLDVNTFVDDEIEDQCINGKVHFNLFWNEKFTLTVFRSTCLRSVFLLLTDGIKGVIFSWRFDIPRQITDYCKAYRPDYVTYQKEMVETLLTCKGDFAFKGLLQTTYPQLVDVGWDDILHDLAFSQANIPDMKKLLYVALNVTPLDAELAKLKNHDSRVDRVINDFSLEKLGVFKGIERSWGWRAGFDQEFSSLRLGHLDADPKAVAISHADLRHYGLMPGLAKFACRVEPLDFGVNDILAWTHVVSGLPAARRELDQKGWKICHELTGFSVGSPFIEVCNWGFKLHFLHKSMCGRNLKQLSAAINSLRVFKNEASWHEALNDTRKRETFITDVAKYNVNPSRYFTCLRTDQPYTRDYKITDRCAIYEGKVIVAENTLDDLLLEYPRCISREVLTYKITAKSEQVAQVKGTTANGKDLYISLRFMCNLGVVVSLGLTNITLMIPSTEQLTPSDIAKLIVNSCALEYTDTAILNAETKTWFYAYTAYGEIIGAFGPNVNPWVVVHVDPSRDVCVDQIFVDRNPDWVFVAMLGNPQTSEESVAAHAEVIKESIQGYLNDLDELSTERISIAKVSIIDEDLIRSQNFNSVCDGSFHQTLVTQNPQGLWGEGYDKCRTQIKGIDTQGDVLHQINLETVRDHFSTRKINIKATSLQPDGPKNHFLRAMASSQCISGRQVPVEGVIDDRDIADRKLAVKLARAQYFGNKVTIAKGRIERAYHVAGSGVDLVVNAAKKLSTLASFRKTPEVAAKTHGIRNIFQVIVDAANPYADYKWENKSGGPTTRQMKIEMEYMKMLAEHQKSLDPFQGETSSTVAEALMRKQTLQEIVENLNMPVQEDIERAGIESGGIVHFSYVSKRSLPSLPFVGSSFASVEVSQELLKSKAFTLEEVTSYRKAEQLPQGCSIVPIQRSTRIPNNGTVSLAALSQALARVDHIKQPLWDAMVNYNRVCKPRNTELNTASRGWPKCQVMDRDLGLWSSASVYYDMTAGFGGFSEYYTHCPPLARVVNGEVVEICGKPKTLIFNSLIHPGHAAPVVDKIVNPDNPKISVKMLNPVDGHGSNGDIRDSRLLELVREVATNTPPQLMSFDAGEASPNLTAEASWQTRELPMSPDLEMHAFTRTFAGAVEVYLQFIAAGGSAVIKMMGFTDTTVDLIQRYSKGFTSLICYKNPTTSLASREWYLVLLGRNPKLDDHVQLCMDEHGRVSAELPSLFGETLESDAKKIRYFVGVDKLLRQEKFEDFRFSDLVMNMRIEWLRAFNGFADWARRNYSAIQADLQKFGNNNHSLGEGLIITKTGEAVDPARWENELSQVRRDGALTLDNAIKKLGYTRRFNTPKYYISFLTPKLEWVNSKPTLSPVAVSAMTLRRQLADGSADLDVPSFTIFGETFEPRMPARVNMLRSTAIAAGYKIASPSGLFTNVREPFRITFKEVFGKEKHVQNMVLGNMAMHVFGMTMANSVIGHTQCTEEFLHSAWDKRLNIAMKEPASGDADLLLESMRAIRTPECMQIVNGPDNDKFKPWTYEEACLEVHKQGKGGHFDRYLDFAAAIADPEFEKAVHARLDQYCGGMAAPTYQVCRDKRETKAKKCIDGTGRLTIAREPGESEEDFQTRLKKTASIAPRNIRFAEFTQRMVDLMLLGPVQKYHAHVAKLYYGSSTGTPLWRLGNLTKALHDVYAPTHQQEFWDSSELSNHSSGDSKDQQSWFNALMNGKGKQLKDDVYIRMYDADFRRGMERRAVKTLIASGDFSGFDGTVSKTDMVLNYLFYKDVYQQRYHLTLKTRWEHWLWALVITDHGNVIISDGQRSSGDQDTSFGNTMINSIYHYRSTALALGISIKDSTKPIGEVWFRADFNYNKPTFKKVYLHRITHISDGDDNLHFGSEADIKLFDANGPAFLERCGKKIRCGTRSGYQISEGYSGLSYCSHSYVRSRIGFLDIDKGQGPVRTPIDITPFGQRKVDHSNLPKQHAKDLNLGLRVQYLPMRPIPEIIGKLVYTLKSSTTSMDLVRDYGPSSKETKRGIKNEDAIAITRGKLLSYMLNYAHINVVRILCMSALSVIGDGVCDLKELRRRFHTPSAAASLASGLKGVFNINSLQEIESLSPSQEKDGLRAMRHNTTVQFRTCNLKRYGEVAPMSLTLLHMKCESWIQEFCINNDILPDWSFWKVADPNFVYSEGLDMEDLKAEVLPKPSRFHYREKFMANMFSFLALLSIAQPSRVAEKAPRSDEFVRECVANPEVFTQYDTVVEIPADCGTIPKNIRGLYPNLKAAVKEHITASGGPSRAIGHSFCLEGVRQKVYVVVTRKSAKHSPLECDVARALNDVGFKHELRPIEGRTTLNRLGFRSQPQRPLLLLAPRGRFSGFRAEVCLKMSCRRSLRQSLVIPI</sequence>
<dbReference type="InterPro" id="IPR011545">
    <property type="entry name" value="DEAD/DEAH_box_helicase_dom"/>
</dbReference>
<evidence type="ECO:0000256" key="16">
    <source>
        <dbReference type="ARBA" id="ARBA00022670"/>
    </source>
</evidence>
<evidence type="ECO:0000259" key="43">
    <source>
        <dbReference type="PROSITE" id="PS50507"/>
    </source>
</evidence>
<feature type="compositionally biased region" description="Polar residues" evidence="41">
    <location>
        <begin position="2151"/>
        <end position="2172"/>
    </location>
</feature>
<evidence type="ECO:0000256" key="17">
    <source>
        <dbReference type="ARBA" id="ARBA00022679"/>
    </source>
</evidence>
<dbReference type="PROSITE" id="PS51471">
    <property type="entry name" value="FE2OG_OXY"/>
    <property type="match status" value="1"/>
</dbReference>
<keyword evidence="34" id="KW-1015">Disulfide bond</keyword>
<evidence type="ECO:0000256" key="42">
    <source>
        <dbReference type="SAM" id="Phobius"/>
    </source>
</evidence>
<dbReference type="GO" id="GO:0019062">
    <property type="term" value="P:virion attachment to host cell"/>
    <property type="evidence" value="ECO:0007669"/>
    <property type="project" value="UniProtKB-KW"/>
</dbReference>
<keyword evidence="36" id="KW-1038">Host endoplasmic reticulum</keyword>
<dbReference type="SMART" id="SM00487">
    <property type="entry name" value="DEXDc"/>
    <property type="match status" value="1"/>
</dbReference>
<dbReference type="InterPro" id="IPR000280">
    <property type="entry name" value="Pestivirus_NS3_S31"/>
</dbReference>
<evidence type="ECO:0000256" key="12">
    <source>
        <dbReference type="ARBA" id="ARBA00022581"/>
    </source>
</evidence>
<evidence type="ECO:0000256" key="25">
    <source>
        <dbReference type="ARBA" id="ARBA00022825"/>
    </source>
</evidence>
<evidence type="ECO:0000256" key="23">
    <source>
        <dbReference type="ARBA" id="ARBA00022804"/>
    </source>
</evidence>
<accession>A0A9N6YK78</accession>